<dbReference type="InParanoid" id="K1RF46"/>
<dbReference type="PANTHER" id="PTHR45713">
    <property type="entry name" value="FTP DOMAIN-CONTAINING PROTEIN"/>
    <property type="match status" value="1"/>
</dbReference>
<dbReference type="SUPFAM" id="SSF49785">
    <property type="entry name" value="Galactose-binding domain-like"/>
    <property type="match status" value="1"/>
</dbReference>
<proteinExistence type="predicted"/>
<protein>
    <recommendedName>
        <fullName evidence="2">Fucolectin tachylectin-4 pentraxin-1 domain-containing protein</fullName>
    </recommendedName>
</protein>
<sequence>MDADFNLRYNFEQHLENSNEDPPENDLEILESLFAEEMTLEEVTEELKERRHSLSTLKATKWGVKTFQAIGLLSVSYAQKWCKHGGYTNVAYMKKVTLSSYHNKSSYPGSNAVNGKLNDVTVSDWEVSPWLRIDLGKNFKILKIEVFARGGDVAGRLHDVEFTVWSCPNRLHSCGRYIGPAKTGERIVVFCPKNTVGEFVQLQIVEGEKNEISPMEVRVWGKPTTKE</sequence>
<accession>K1RF46</accession>
<evidence type="ECO:0008006" key="2">
    <source>
        <dbReference type="Google" id="ProtNLM"/>
    </source>
</evidence>
<dbReference type="InterPro" id="IPR051941">
    <property type="entry name" value="BG_Antigen-Binding_Lectin"/>
</dbReference>
<dbReference type="HOGENOM" id="CLU_1220740_0_0_1"/>
<reference evidence="1" key="1">
    <citation type="journal article" date="2012" name="Nature">
        <title>The oyster genome reveals stress adaptation and complexity of shell formation.</title>
        <authorList>
            <person name="Zhang G."/>
            <person name="Fang X."/>
            <person name="Guo X."/>
            <person name="Li L."/>
            <person name="Luo R."/>
            <person name="Xu F."/>
            <person name="Yang P."/>
            <person name="Zhang L."/>
            <person name="Wang X."/>
            <person name="Qi H."/>
            <person name="Xiong Z."/>
            <person name="Que H."/>
            <person name="Xie Y."/>
            <person name="Holland P.W."/>
            <person name="Paps J."/>
            <person name="Zhu Y."/>
            <person name="Wu F."/>
            <person name="Chen Y."/>
            <person name="Wang J."/>
            <person name="Peng C."/>
            <person name="Meng J."/>
            <person name="Yang L."/>
            <person name="Liu J."/>
            <person name="Wen B."/>
            <person name="Zhang N."/>
            <person name="Huang Z."/>
            <person name="Zhu Q."/>
            <person name="Feng Y."/>
            <person name="Mount A."/>
            <person name="Hedgecock D."/>
            <person name="Xu Z."/>
            <person name="Liu Y."/>
            <person name="Domazet-Loso T."/>
            <person name="Du Y."/>
            <person name="Sun X."/>
            <person name="Zhang S."/>
            <person name="Liu B."/>
            <person name="Cheng P."/>
            <person name="Jiang X."/>
            <person name="Li J."/>
            <person name="Fan D."/>
            <person name="Wang W."/>
            <person name="Fu W."/>
            <person name="Wang T."/>
            <person name="Wang B."/>
            <person name="Zhang J."/>
            <person name="Peng Z."/>
            <person name="Li Y."/>
            <person name="Li N."/>
            <person name="Wang J."/>
            <person name="Chen M."/>
            <person name="He Y."/>
            <person name="Tan F."/>
            <person name="Song X."/>
            <person name="Zheng Q."/>
            <person name="Huang R."/>
            <person name="Yang H."/>
            <person name="Du X."/>
            <person name="Chen L."/>
            <person name="Yang M."/>
            <person name="Gaffney P.M."/>
            <person name="Wang S."/>
            <person name="Luo L."/>
            <person name="She Z."/>
            <person name="Ming Y."/>
            <person name="Huang W."/>
            <person name="Zhang S."/>
            <person name="Huang B."/>
            <person name="Zhang Y."/>
            <person name="Qu T."/>
            <person name="Ni P."/>
            <person name="Miao G."/>
            <person name="Wang J."/>
            <person name="Wang Q."/>
            <person name="Steinberg C.E."/>
            <person name="Wang H."/>
            <person name="Li N."/>
            <person name="Qian L."/>
            <person name="Zhang G."/>
            <person name="Li Y."/>
            <person name="Yang H."/>
            <person name="Liu X."/>
            <person name="Wang J."/>
            <person name="Yin Y."/>
            <person name="Wang J."/>
        </authorList>
    </citation>
    <scope>NUCLEOTIDE SEQUENCE [LARGE SCALE GENOMIC DNA]</scope>
    <source>
        <strain evidence="1">05x7-T-G4-1.051#20</strain>
    </source>
</reference>
<dbReference type="Pfam" id="PF22633">
    <property type="entry name" value="F5_F8_type_C_2"/>
    <property type="match status" value="1"/>
</dbReference>
<dbReference type="Gene3D" id="2.60.120.260">
    <property type="entry name" value="Galactose-binding domain-like"/>
    <property type="match status" value="1"/>
</dbReference>
<organism evidence="1">
    <name type="scientific">Magallana gigas</name>
    <name type="common">Pacific oyster</name>
    <name type="synonym">Crassostrea gigas</name>
    <dbReference type="NCBI Taxonomy" id="29159"/>
    <lineage>
        <taxon>Eukaryota</taxon>
        <taxon>Metazoa</taxon>
        <taxon>Spiralia</taxon>
        <taxon>Lophotrochozoa</taxon>
        <taxon>Mollusca</taxon>
        <taxon>Bivalvia</taxon>
        <taxon>Autobranchia</taxon>
        <taxon>Pteriomorphia</taxon>
        <taxon>Ostreida</taxon>
        <taxon>Ostreoidea</taxon>
        <taxon>Ostreidae</taxon>
        <taxon>Magallana</taxon>
    </lineage>
</organism>
<evidence type="ECO:0000313" key="1">
    <source>
        <dbReference type="EMBL" id="EKC32726.1"/>
    </source>
</evidence>
<dbReference type="AlphaFoldDB" id="K1RF46"/>
<dbReference type="InterPro" id="IPR008979">
    <property type="entry name" value="Galactose-bd-like_sf"/>
</dbReference>
<name>K1RF46_MAGGI</name>
<gene>
    <name evidence="1" type="ORF">CGI_10017134</name>
</gene>
<dbReference type="PANTHER" id="PTHR45713:SF6">
    <property type="entry name" value="F5_8 TYPE C DOMAIN-CONTAINING PROTEIN"/>
    <property type="match status" value="1"/>
</dbReference>
<dbReference type="EMBL" id="JH817369">
    <property type="protein sequence ID" value="EKC32726.1"/>
    <property type="molecule type" value="Genomic_DNA"/>
</dbReference>